<sequence length="270" mass="30994">MVEISHDYLNTVGLADQDFAEFLKKNEANLENSFVILFSDHGNRYDTIRETVIGRLESRLPVLSVRVPKWFEKKFPDYFQALKSNSKKMTSHFDVFATLMHVLDGLHKPPPKVERGISLFSEIAENRTCFEAKIPNVFCPCFNEISLEPSEGVEYAEFLLNFIKDYFTEHQVQEKCAPMKLKSVKSVLLSLPPSKLAIDDRQPHLRSLVLQYRVQFTVQPPSNALLEGVVFKDQRTGKLSISNDLDRNNKYGNSSFCVSDRLLKKLCHCL</sequence>
<name>A0AC34QJL4_9BILA</name>
<dbReference type="WBParaSite" id="JU765_v2.g1695.t1">
    <property type="protein sequence ID" value="JU765_v2.g1695.t1"/>
    <property type="gene ID" value="JU765_v2.g1695"/>
</dbReference>
<evidence type="ECO:0000313" key="1">
    <source>
        <dbReference type="Proteomes" id="UP000887576"/>
    </source>
</evidence>
<protein>
    <submittedName>
        <fullName evidence="2">Uncharacterized protein</fullName>
    </submittedName>
</protein>
<accession>A0AC34QJL4</accession>
<organism evidence="1 2">
    <name type="scientific">Panagrolaimus sp. JU765</name>
    <dbReference type="NCBI Taxonomy" id="591449"/>
    <lineage>
        <taxon>Eukaryota</taxon>
        <taxon>Metazoa</taxon>
        <taxon>Ecdysozoa</taxon>
        <taxon>Nematoda</taxon>
        <taxon>Chromadorea</taxon>
        <taxon>Rhabditida</taxon>
        <taxon>Tylenchina</taxon>
        <taxon>Panagrolaimomorpha</taxon>
        <taxon>Panagrolaimoidea</taxon>
        <taxon>Panagrolaimidae</taxon>
        <taxon>Panagrolaimus</taxon>
    </lineage>
</organism>
<reference evidence="2" key="1">
    <citation type="submission" date="2022-11" db="UniProtKB">
        <authorList>
            <consortium name="WormBaseParasite"/>
        </authorList>
    </citation>
    <scope>IDENTIFICATION</scope>
</reference>
<proteinExistence type="predicted"/>
<dbReference type="Proteomes" id="UP000887576">
    <property type="component" value="Unplaced"/>
</dbReference>
<evidence type="ECO:0000313" key="2">
    <source>
        <dbReference type="WBParaSite" id="JU765_v2.g1695.t1"/>
    </source>
</evidence>